<comment type="caution">
    <text evidence="2">The sequence shown here is derived from an EMBL/GenBank/DDBJ whole genome shotgun (WGS) entry which is preliminary data.</text>
</comment>
<feature type="transmembrane region" description="Helical" evidence="1">
    <location>
        <begin position="68"/>
        <end position="88"/>
    </location>
</feature>
<keyword evidence="1" id="KW-0812">Transmembrane</keyword>
<protein>
    <recommendedName>
        <fullName evidence="4">DUF3017 domain-containing protein</fullName>
    </recommendedName>
</protein>
<dbReference type="Pfam" id="PF11222">
    <property type="entry name" value="DUF3017"/>
    <property type="match status" value="1"/>
</dbReference>
<evidence type="ECO:0000313" key="2">
    <source>
        <dbReference type="EMBL" id="GMA20451.1"/>
    </source>
</evidence>
<dbReference type="InterPro" id="IPR021385">
    <property type="entry name" value="DUF3017"/>
</dbReference>
<feature type="transmembrane region" description="Helical" evidence="1">
    <location>
        <begin position="37"/>
        <end position="56"/>
    </location>
</feature>
<evidence type="ECO:0000313" key="3">
    <source>
        <dbReference type="Proteomes" id="UP001157109"/>
    </source>
</evidence>
<reference evidence="3" key="1">
    <citation type="journal article" date="2019" name="Int. J. Syst. Evol. Microbiol.">
        <title>The Global Catalogue of Microorganisms (GCM) 10K type strain sequencing project: providing services to taxonomists for standard genome sequencing and annotation.</title>
        <authorList>
            <consortium name="The Broad Institute Genomics Platform"/>
            <consortium name="The Broad Institute Genome Sequencing Center for Infectious Disease"/>
            <person name="Wu L."/>
            <person name="Ma J."/>
        </authorList>
    </citation>
    <scope>NUCLEOTIDE SEQUENCE [LARGE SCALE GENOMIC DNA]</scope>
    <source>
        <strain evidence="3">NBRC 105830</strain>
    </source>
</reference>
<dbReference type="EMBL" id="BSUJ01000001">
    <property type="protein sequence ID" value="GMA20451.1"/>
    <property type="molecule type" value="Genomic_DNA"/>
</dbReference>
<gene>
    <name evidence="2" type="ORF">GCM10025862_24720</name>
</gene>
<accession>A0ABQ6HPZ6</accession>
<dbReference type="RefSeq" id="WP_241444214.1">
    <property type="nucleotide sequence ID" value="NZ_BSUJ01000001.1"/>
</dbReference>
<keyword evidence="1" id="KW-0472">Membrane</keyword>
<organism evidence="2 3">
    <name type="scientific">Arsenicicoccus piscis</name>
    <dbReference type="NCBI Taxonomy" id="673954"/>
    <lineage>
        <taxon>Bacteria</taxon>
        <taxon>Bacillati</taxon>
        <taxon>Actinomycetota</taxon>
        <taxon>Actinomycetes</taxon>
        <taxon>Micrococcales</taxon>
        <taxon>Intrasporangiaceae</taxon>
        <taxon>Arsenicicoccus</taxon>
    </lineage>
</organism>
<keyword evidence="1" id="KW-1133">Transmembrane helix</keyword>
<dbReference type="Proteomes" id="UP001157109">
    <property type="component" value="Unassembled WGS sequence"/>
</dbReference>
<sequence length="93" mass="9749">MQHPSIAQTRLGAWWVLGAGLAIALVTMLTGQLRSGGYVFAAALLLAGALRTVLPREAAAGLVIRPRWLDLVLYVGAGTAVLVATFLLKIPQA</sequence>
<evidence type="ECO:0008006" key="4">
    <source>
        <dbReference type="Google" id="ProtNLM"/>
    </source>
</evidence>
<feature type="transmembrane region" description="Helical" evidence="1">
    <location>
        <begin position="12"/>
        <end position="31"/>
    </location>
</feature>
<evidence type="ECO:0000256" key="1">
    <source>
        <dbReference type="SAM" id="Phobius"/>
    </source>
</evidence>
<name>A0ABQ6HPZ6_9MICO</name>
<proteinExistence type="predicted"/>
<keyword evidence="3" id="KW-1185">Reference proteome</keyword>